<comment type="similarity">
    <text evidence="2 3">Belongs to the small heat shock protein (HSP20) family.</text>
</comment>
<dbReference type="Proteomes" id="UP000790347">
    <property type="component" value="Unassembled WGS sequence"/>
</dbReference>
<reference evidence="6" key="2">
    <citation type="submission" date="2020-06" db="EMBL/GenBank/DDBJ databases">
        <authorList>
            <person name="Ji K."/>
            <person name="Li J."/>
        </authorList>
    </citation>
    <scope>NUCLEOTIDE SEQUENCE</scope>
    <source>
        <strain evidence="6">JKM2019</strain>
        <tissue evidence="6">Whole body</tissue>
    </source>
</reference>
<protein>
    <submittedName>
        <fullName evidence="6">Heat shock protein 20-like protein</fullName>
    </submittedName>
</protein>
<feature type="compositionally biased region" description="Polar residues" evidence="4">
    <location>
        <begin position="249"/>
        <end position="261"/>
    </location>
</feature>
<proteinExistence type="inferred from homology"/>
<evidence type="ECO:0000256" key="1">
    <source>
        <dbReference type="ARBA" id="ARBA00023016"/>
    </source>
</evidence>
<keyword evidence="8" id="KW-1185">Reference proteome</keyword>
<dbReference type="EMBL" id="SDOV01000001">
    <property type="protein sequence ID" value="KAH7644507.1"/>
    <property type="molecule type" value="Genomic_DNA"/>
</dbReference>
<dbReference type="OrthoDB" id="1431247at2759"/>
<feature type="compositionally biased region" description="Pro residues" evidence="4">
    <location>
        <begin position="301"/>
        <end position="312"/>
    </location>
</feature>
<dbReference type="SUPFAM" id="SSF49764">
    <property type="entry name" value="HSP20-like chaperones"/>
    <property type="match status" value="1"/>
</dbReference>
<gene>
    <name evidence="7" type="ORF">DERF_009977</name>
    <name evidence="6" type="ORF">HUG17_0045</name>
</gene>
<dbReference type="InterPro" id="IPR001436">
    <property type="entry name" value="Alpha-crystallin/sHSP_animal"/>
</dbReference>
<feature type="domain" description="SHSP" evidence="5">
    <location>
        <begin position="93"/>
        <end position="205"/>
    </location>
</feature>
<evidence type="ECO:0000313" key="6">
    <source>
        <dbReference type="EMBL" id="KAH7644507.1"/>
    </source>
</evidence>
<dbReference type="InterPro" id="IPR008978">
    <property type="entry name" value="HSP20-like_chaperone"/>
</dbReference>
<evidence type="ECO:0000256" key="4">
    <source>
        <dbReference type="SAM" id="MobiDB-lite"/>
    </source>
</evidence>
<evidence type="ECO:0000313" key="7">
    <source>
        <dbReference type="EMBL" id="KAH9511525.1"/>
    </source>
</evidence>
<comment type="caution">
    <text evidence="7">The sequence shown here is derived from an EMBL/GenBank/DDBJ whole genome shotgun (WGS) entry which is preliminary data.</text>
</comment>
<keyword evidence="1 6" id="KW-0346">Stress response</keyword>
<reference evidence="7" key="4">
    <citation type="journal article" date="2022" name="Res Sq">
        <title>Comparative Genomics Reveals Insights into the Divergent Evolution of Astigmatic Mites and Household Pest Adaptations.</title>
        <authorList>
            <person name="Xiong Q."/>
            <person name="Wan A.T.-Y."/>
            <person name="Liu X.-Y."/>
            <person name="Fung C.S.-H."/>
            <person name="Xiao X."/>
            <person name="Malainual N."/>
            <person name="Hou J."/>
            <person name="Wang L."/>
            <person name="Wang M."/>
            <person name="Yang K."/>
            <person name="Cui Y."/>
            <person name="Leung E."/>
            <person name="Nong W."/>
            <person name="Shin S.-K."/>
            <person name="Au S."/>
            <person name="Jeong K.Y."/>
            <person name="Chew F.T."/>
            <person name="Hui J."/>
            <person name="Leung T.F."/>
            <person name="Tungtrongchitr A."/>
            <person name="Zhong N."/>
            <person name="Liu Z."/>
            <person name="Tsui S."/>
        </authorList>
    </citation>
    <scope>NUCLEOTIDE SEQUENCE</scope>
    <source>
        <strain evidence="7">Derf</strain>
        <tissue evidence="7">Whole organism</tissue>
    </source>
</reference>
<dbReference type="Pfam" id="PF00011">
    <property type="entry name" value="HSP20"/>
    <property type="match status" value="1"/>
</dbReference>
<feature type="compositionally biased region" description="Low complexity" evidence="4">
    <location>
        <begin position="283"/>
        <end position="300"/>
    </location>
</feature>
<evidence type="ECO:0000313" key="8">
    <source>
        <dbReference type="Proteomes" id="UP000790347"/>
    </source>
</evidence>
<feature type="region of interest" description="Disordered" evidence="4">
    <location>
        <begin position="279"/>
        <end position="312"/>
    </location>
</feature>
<evidence type="ECO:0000256" key="2">
    <source>
        <dbReference type="PROSITE-ProRule" id="PRU00285"/>
    </source>
</evidence>
<dbReference type="InterPro" id="IPR002068">
    <property type="entry name" value="A-crystallin/Hsp20_dom"/>
</dbReference>
<organism evidence="7 8">
    <name type="scientific">Dermatophagoides farinae</name>
    <name type="common">American house dust mite</name>
    <dbReference type="NCBI Taxonomy" id="6954"/>
    <lineage>
        <taxon>Eukaryota</taxon>
        <taxon>Metazoa</taxon>
        <taxon>Ecdysozoa</taxon>
        <taxon>Arthropoda</taxon>
        <taxon>Chelicerata</taxon>
        <taxon>Arachnida</taxon>
        <taxon>Acari</taxon>
        <taxon>Acariformes</taxon>
        <taxon>Sarcoptiformes</taxon>
        <taxon>Astigmata</taxon>
        <taxon>Psoroptidia</taxon>
        <taxon>Analgoidea</taxon>
        <taxon>Pyroglyphidae</taxon>
        <taxon>Dermatophagoidinae</taxon>
        <taxon>Dermatophagoides</taxon>
    </lineage>
</organism>
<evidence type="ECO:0000256" key="3">
    <source>
        <dbReference type="RuleBase" id="RU003616"/>
    </source>
</evidence>
<dbReference type="PANTHER" id="PTHR45640:SF13">
    <property type="entry name" value="HEAT SHOCK PROTEIN 22-RELATED"/>
    <property type="match status" value="1"/>
</dbReference>
<dbReference type="CDD" id="cd06526">
    <property type="entry name" value="metazoan_ACD"/>
    <property type="match status" value="1"/>
</dbReference>
<evidence type="ECO:0000259" key="5">
    <source>
        <dbReference type="PROSITE" id="PS01031"/>
    </source>
</evidence>
<dbReference type="Proteomes" id="UP000828236">
    <property type="component" value="Unassembled WGS sequence"/>
</dbReference>
<feature type="compositionally biased region" description="Polar residues" evidence="4">
    <location>
        <begin position="231"/>
        <end position="240"/>
    </location>
</feature>
<reference evidence="6" key="3">
    <citation type="journal article" date="2021" name="World Allergy Organ. J.">
        <title>Chromosome-level assembly of Dermatophagoides farinae genome and transcriptome reveals two novel allergens Der f 37 and Der f 39.</title>
        <authorList>
            <person name="Chen J."/>
            <person name="Cai Z."/>
            <person name="Fan D."/>
            <person name="Hu J."/>
            <person name="Hou Y."/>
            <person name="He Y."/>
            <person name="Zhang Z."/>
            <person name="Zhao Z."/>
            <person name="Gao P."/>
            <person name="Hu W."/>
            <person name="Sun J."/>
            <person name="Li J."/>
            <person name="Ji K."/>
        </authorList>
    </citation>
    <scope>NUCLEOTIDE SEQUENCE</scope>
    <source>
        <strain evidence="6">JKM2019</strain>
    </source>
</reference>
<dbReference type="PANTHER" id="PTHR45640">
    <property type="entry name" value="HEAT SHOCK PROTEIN HSP-12.2-RELATED"/>
    <property type="match status" value="1"/>
</dbReference>
<dbReference type="GO" id="GO:0051082">
    <property type="term" value="F:unfolded protein binding"/>
    <property type="evidence" value="ECO:0007669"/>
    <property type="project" value="TreeGrafter"/>
</dbReference>
<dbReference type="AlphaFoldDB" id="A0A922L4J7"/>
<dbReference type="GO" id="GO:0042026">
    <property type="term" value="P:protein refolding"/>
    <property type="evidence" value="ECO:0007669"/>
    <property type="project" value="TreeGrafter"/>
</dbReference>
<accession>A0A922L4J7</accession>
<dbReference type="EMBL" id="ASGP02000004">
    <property type="protein sequence ID" value="KAH9511525.1"/>
    <property type="molecule type" value="Genomic_DNA"/>
</dbReference>
<sequence length="312" mass="33442">MSRYFRPLTGDPFWDSFWTSERSFFDTHFGSTLTEEDFFPSNYFVRRRPLGAPRSPLIAPHSPIVPSQMHTLDQAYGGGRTGGVGNLQQGNAVAGVGGGQMVGDLIPANDKYQIMVDVSHFNPEEISVKMVDNAVIVTGKHEDKADNYGYVSRQFSRKYLLPADVEPESVTSTLSADGILSIQAPRKPLQITDDTAGRSVPIAISNQSLSPALNLVPPQFPSAAVQQPSATTTTMPMSNVGSSGTSSTITVEQQTSTAKMANQGQGSLNVDNIAGMNIPVVHQQQQQPAPPTQQQQSSAQAPPPPPPPPSTQ</sequence>
<dbReference type="PRINTS" id="PR00299">
    <property type="entry name" value="ACRYSTALLIN"/>
</dbReference>
<name>A0A922L4J7_DERFA</name>
<feature type="region of interest" description="Disordered" evidence="4">
    <location>
        <begin position="231"/>
        <end position="261"/>
    </location>
</feature>
<dbReference type="Gene3D" id="2.60.40.790">
    <property type="match status" value="1"/>
</dbReference>
<dbReference type="GO" id="GO:0005737">
    <property type="term" value="C:cytoplasm"/>
    <property type="evidence" value="ECO:0007669"/>
    <property type="project" value="TreeGrafter"/>
</dbReference>
<dbReference type="PROSITE" id="PS01031">
    <property type="entry name" value="SHSP"/>
    <property type="match status" value="1"/>
</dbReference>
<reference evidence="7" key="1">
    <citation type="submission" date="2013-05" db="EMBL/GenBank/DDBJ databases">
        <authorList>
            <person name="Yim A.K.Y."/>
            <person name="Chan T.F."/>
            <person name="Ji K.M."/>
            <person name="Liu X.Y."/>
            <person name="Zhou J.W."/>
            <person name="Li R.Q."/>
            <person name="Yang K.Y."/>
            <person name="Li J."/>
            <person name="Li M."/>
            <person name="Law P.T.W."/>
            <person name="Wu Y.L."/>
            <person name="Cai Z.L."/>
            <person name="Qin H."/>
            <person name="Bao Y."/>
            <person name="Leung R.K.K."/>
            <person name="Ng P.K.S."/>
            <person name="Zou J."/>
            <person name="Zhong X.J."/>
            <person name="Ran P.X."/>
            <person name="Zhong N.S."/>
            <person name="Liu Z.G."/>
            <person name="Tsui S.K.W."/>
        </authorList>
    </citation>
    <scope>NUCLEOTIDE SEQUENCE</scope>
    <source>
        <strain evidence="7">Derf</strain>
        <tissue evidence="7">Whole organism</tissue>
    </source>
</reference>
<dbReference type="GO" id="GO:0005634">
    <property type="term" value="C:nucleus"/>
    <property type="evidence" value="ECO:0007669"/>
    <property type="project" value="TreeGrafter"/>
</dbReference>
<dbReference type="GO" id="GO:0009408">
    <property type="term" value="P:response to heat"/>
    <property type="evidence" value="ECO:0007669"/>
    <property type="project" value="TreeGrafter"/>
</dbReference>